<dbReference type="GO" id="GO:0006508">
    <property type="term" value="P:proteolysis"/>
    <property type="evidence" value="ECO:0007669"/>
    <property type="project" value="InterPro"/>
</dbReference>
<dbReference type="VEuPathDB" id="ToxoDB:EBH_0055630"/>
<dbReference type="SUPFAM" id="SSF56672">
    <property type="entry name" value="DNA/RNA polymerases"/>
    <property type="match status" value="1"/>
</dbReference>
<dbReference type="Proteomes" id="UP000030750">
    <property type="component" value="Unassembled WGS sequence"/>
</dbReference>
<evidence type="ECO:0000256" key="1">
    <source>
        <dbReference type="SAM" id="MobiDB-lite"/>
    </source>
</evidence>
<keyword evidence="4" id="KW-1185">Reference proteome</keyword>
<dbReference type="InterPro" id="IPR001969">
    <property type="entry name" value="Aspartic_peptidase_AS"/>
</dbReference>
<dbReference type="SUPFAM" id="SSF50630">
    <property type="entry name" value="Acid proteases"/>
    <property type="match status" value="1"/>
</dbReference>
<dbReference type="InterPro" id="IPR021109">
    <property type="entry name" value="Peptidase_aspartic_dom_sf"/>
</dbReference>
<dbReference type="PANTHER" id="PTHR15503:SF42">
    <property type="entry name" value="ZINC FINGER, CCHC-TYPE, RETROTRANSPOSON GAG DOMAIN, ASPARTIC PEPTIDASE DOMAIN PROTEIN-RELATED"/>
    <property type="match status" value="1"/>
</dbReference>
<dbReference type="EMBL" id="HG713286">
    <property type="protein sequence ID" value="CDJ53252.1"/>
    <property type="molecule type" value="Genomic_DNA"/>
</dbReference>
<dbReference type="InterPro" id="IPR032567">
    <property type="entry name" value="RTL1-rel"/>
</dbReference>
<dbReference type="AlphaFoldDB" id="U6LSE3"/>
<dbReference type="PANTHER" id="PTHR15503">
    <property type="entry name" value="LDOC1 RELATED"/>
    <property type="match status" value="1"/>
</dbReference>
<feature type="domain" description="Integrase zinc-binding" evidence="2">
    <location>
        <begin position="513"/>
        <end position="555"/>
    </location>
</feature>
<dbReference type="Pfam" id="PF17921">
    <property type="entry name" value="Integrase_H2C2"/>
    <property type="match status" value="1"/>
</dbReference>
<dbReference type="CDD" id="cd00303">
    <property type="entry name" value="retropepsin_like"/>
    <property type="match status" value="1"/>
</dbReference>
<gene>
    <name evidence="3" type="ORF">EBH_0055630</name>
</gene>
<organism evidence="3 4">
    <name type="scientific">Eimeria brunetti</name>
    <dbReference type="NCBI Taxonomy" id="51314"/>
    <lineage>
        <taxon>Eukaryota</taxon>
        <taxon>Sar</taxon>
        <taxon>Alveolata</taxon>
        <taxon>Apicomplexa</taxon>
        <taxon>Conoidasida</taxon>
        <taxon>Coccidia</taxon>
        <taxon>Eucoccidiorida</taxon>
        <taxon>Eimeriorina</taxon>
        <taxon>Eimeriidae</taxon>
        <taxon>Eimeria</taxon>
    </lineage>
</organism>
<sequence>MAPLVTTMRRLKEIEYKGSFEEVVEKFSSTLAEEEEPSEEILKDLAATWYEWTTERFRREVERRDDLIRQGWVLNSKQDRRQGQDKGWRHEQIQGRTVEALVDTGASRSFIVPSLVTELAMGTSALYPHVRFKVASGEDFVVRLAVEGVAFVVGSLQNHHDFLVAQVPHKMILGADWLWKENVIWDFKERTLCIKKHNNVHRLLCEDYGQGNTPTATEDSRQLMLEGDRKAATEAHQQMASAVRRMGAERAAALARQATKRYKNFRNRGKLIPMKQLLKTLHQKEQDGKVDQLMEIHFVKTVEDNSAGIEEVCAAAKDTHMKINAGSACGEAPGERVKMSEDYGELEVVAPSSGSSHRLFEEWLLNEGVDCQESIKRVLCAHRQLFVDQLPARLPPERVINHTIMLLTGKMLSKGVLYRLNKNELEAQKEIIQNLKNAKWITMTSSPFAKSAMTVGKKDDGSGKQQYRMVINYQELNAITISPEYPLPRIQDILDLLHGAKGLWRICVPTDRVCRQHVMYQAYDHPTAGHMGVCKTYDMLSRLFYRPQMRSYVNTVMEPLLYPFQGEKGLVKLLAPPNRRPNGEGAPDVGADAAML</sequence>
<name>U6LSE3_9EIME</name>
<protein>
    <recommendedName>
        <fullName evidence="2">Integrase zinc-binding domain-containing protein</fullName>
    </recommendedName>
</protein>
<evidence type="ECO:0000313" key="4">
    <source>
        <dbReference type="Proteomes" id="UP000030750"/>
    </source>
</evidence>
<dbReference type="Gene3D" id="2.40.70.10">
    <property type="entry name" value="Acid Proteases"/>
    <property type="match status" value="1"/>
</dbReference>
<dbReference type="OrthoDB" id="2431547at2759"/>
<feature type="region of interest" description="Disordered" evidence="1">
    <location>
        <begin position="575"/>
        <end position="596"/>
    </location>
</feature>
<dbReference type="GO" id="GO:0004190">
    <property type="term" value="F:aspartic-type endopeptidase activity"/>
    <property type="evidence" value="ECO:0007669"/>
    <property type="project" value="InterPro"/>
</dbReference>
<proteinExistence type="predicted"/>
<reference evidence="3" key="1">
    <citation type="submission" date="2013-10" db="EMBL/GenBank/DDBJ databases">
        <title>Genomic analysis of the causative agents of coccidiosis in chickens.</title>
        <authorList>
            <person name="Reid A.J."/>
            <person name="Blake D."/>
            <person name="Billington K."/>
            <person name="Browne H."/>
            <person name="Dunn M."/>
            <person name="Hung S."/>
            <person name="Kawahara F."/>
            <person name="Miranda-Saavedra D."/>
            <person name="Mourier T."/>
            <person name="Nagra H."/>
            <person name="Otto T.D."/>
            <person name="Rawlings N."/>
            <person name="Sanchez A."/>
            <person name="Sanders M."/>
            <person name="Subramaniam C."/>
            <person name="Tay Y."/>
            <person name="Dear P."/>
            <person name="Doerig C."/>
            <person name="Gruber A."/>
            <person name="Parkinson J."/>
            <person name="Shirley M."/>
            <person name="Wan K.L."/>
            <person name="Berriman M."/>
            <person name="Tomley F."/>
            <person name="Pain A."/>
        </authorList>
    </citation>
    <scope>NUCLEOTIDE SEQUENCE [LARGE SCALE GENOMIC DNA]</scope>
    <source>
        <strain evidence="3">Houghton</strain>
    </source>
</reference>
<dbReference type="Pfam" id="PF13975">
    <property type="entry name" value="gag-asp_proteas"/>
    <property type="match status" value="1"/>
</dbReference>
<evidence type="ECO:0000313" key="3">
    <source>
        <dbReference type="EMBL" id="CDJ53252.1"/>
    </source>
</evidence>
<dbReference type="InterPro" id="IPR041588">
    <property type="entry name" value="Integrase_H2C2"/>
</dbReference>
<accession>U6LSE3</accession>
<evidence type="ECO:0000259" key="2">
    <source>
        <dbReference type="Pfam" id="PF17921"/>
    </source>
</evidence>
<dbReference type="PROSITE" id="PS00141">
    <property type="entry name" value="ASP_PROTEASE"/>
    <property type="match status" value="1"/>
</dbReference>
<dbReference type="Gene3D" id="3.10.10.10">
    <property type="entry name" value="HIV Type 1 Reverse Transcriptase, subunit A, domain 1"/>
    <property type="match status" value="1"/>
</dbReference>
<dbReference type="Gene3D" id="1.10.340.70">
    <property type="match status" value="1"/>
</dbReference>
<reference evidence="3" key="2">
    <citation type="submission" date="2013-10" db="EMBL/GenBank/DDBJ databases">
        <authorList>
            <person name="Aslett M."/>
        </authorList>
    </citation>
    <scope>NUCLEOTIDE SEQUENCE [LARGE SCALE GENOMIC DNA]</scope>
    <source>
        <strain evidence="3">Houghton</strain>
    </source>
</reference>
<dbReference type="InterPro" id="IPR043502">
    <property type="entry name" value="DNA/RNA_pol_sf"/>
</dbReference>